<name>A0ABW5FML8_9PSEU</name>
<dbReference type="EMBL" id="JBHUKR010000003">
    <property type="protein sequence ID" value="MFD2415012.1"/>
    <property type="molecule type" value="Genomic_DNA"/>
</dbReference>
<protein>
    <submittedName>
        <fullName evidence="1">Uncharacterized protein</fullName>
    </submittedName>
</protein>
<comment type="caution">
    <text evidence="1">The sequence shown here is derived from an EMBL/GenBank/DDBJ whole genome shotgun (WGS) entry which is preliminary data.</text>
</comment>
<proteinExistence type="predicted"/>
<evidence type="ECO:0000313" key="2">
    <source>
        <dbReference type="Proteomes" id="UP001597417"/>
    </source>
</evidence>
<dbReference type="RefSeq" id="WP_378260428.1">
    <property type="nucleotide sequence ID" value="NZ_JBHUKR010000003.1"/>
</dbReference>
<accession>A0ABW5FML8</accession>
<dbReference type="Proteomes" id="UP001597417">
    <property type="component" value="Unassembled WGS sequence"/>
</dbReference>
<gene>
    <name evidence="1" type="ORF">ACFSXZ_01600</name>
</gene>
<evidence type="ECO:0000313" key="1">
    <source>
        <dbReference type="EMBL" id="MFD2415012.1"/>
    </source>
</evidence>
<organism evidence="1 2">
    <name type="scientific">Amycolatopsis pigmentata</name>
    <dbReference type="NCBI Taxonomy" id="450801"/>
    <lineage>
        <taxon>Bacteria</taxon>
        <taxon>Bacillati</taxon>
        <taxon>Actinomycetota</taxon>
        <taxon>Actinomycetes</taxon>
        <taxon>Pseudonocardiales</taxon>
        <taxon>Pseudonocardiaceae</taxon>
        <taxon>Amycolatopsis</taxon>
    </lineage>
</organism>
<reference evidence="2" key="1">
    <citation type="journal article" date="2019" name="Int. J. Syst. Evol. Microbiol.">
        <title>The Global Catalogue of Microorganisms (GCM) 10K type strain sequencing project: providing services to taxonomists for standard genome sequencing and annotation.</title>
        <authorList>
            <consortium name="The Broad Institute Genomics Platform"/>
            <consortium name="The Broad Institute Genome Sequencing Center for Infectious Disease"/>
            <person name="Wu L."/>
            <person name="Ma J."/>
        </authorList>
    </citation>
    <scope>NUCLEOTIDE SEQUENCE [LARGE SCALE GENOMIC DNA]</scope>
    <source>
        <strain evidence="2">CGMCC 4.7645</strain>
    </source>
</reference>
<keyword evidence="2" id="KW-1185">Reference proteome</keyword>
<sequence>MTALVNGFEKVLVTVLAYWNNVITDFSFRQGSRLPLRTFAFGLSLLTSQVFAGNDATDVSNARTIGSPLK</sequence>